<feature type="compositionally biased region" description="Low complexity" evidence="17">
    <location>
        <begin position="306"/>
        <end position="331"/>
    </location>
</feature>
<dbReference type="Pfam" id="PF08312">
    <property type="entry name" value="cwf21"/>
    <property type="match status" value="1"/>
</dbReference>
<feature type="domain" description="CWF21" evidence="19">
    <location>
        <begin position="54"/>
        <end position="99"/>
    </location>
</feature>
<evidence type="ECO:0000256" key="3">
    <source>
        <dbReference type="ARBA" id="ARBA00005954"/>
    </source>
</evidence>
<feature type="region of interest" description="Disordered" evidence="17">
    <location>
        <begin position="255"/>
        <end position="361"/>
    </location>
</feature>
<comment type="subcellular location">
    <subcellularLocation>
        <location evidence="2">Endoplasmic reticulum membrane</location>
        <topology evidence="2">Single-pass type IV membrane protein</topology>
    </subcellularLocation>
    <subcellularLocation>
        <location evidence="1">Nucleus</location>
    </subcellularLocation>
</comment>
<dbReference type="InterPro" id="IPR013170">
    <property type="entry name" value="mRNA_splic_Cwf21_dom"/>
</dbReference>
<keyword evidence="11" id="KW-0653">Protein transport</keyword>
<dbReference type="Pfam" id="PF09753">
    <property type="entry name" value="Use1"/>
    <property type="match status" value="1"/>
</dbReference>
<organism evidence="20 21">
    <name type="scientific">Fusarium oxysporum f. sp. radicis-cucumerinum</name>
    <dbReference type="NCBI Taxonomy" id="327505"/>
    <lineage>
        <taxon>Eukaryota</taxon>
        <taxon>Fungi</taxon>
        <taxon>Dikarya</taxon>
        <taxon>Ascomycota</taxon>
        <taxon>Pezizomycotina</taxon>
        <taxon>Sordariomycetes</taxon>
        <taxon>Hypocreomycetidae</taxon>
        <taxon>Hypocreales</taxon>
        <taxon>Nectriaceae</taxon>
        <taxon>Fusarium</taxon>
        <taxon>Fusarium oxysporum species complex</taxon>
    </lineage>
</organism>
<keyword evidence="9" id="KW-0256">Endoplasmic reticulum</keyword>
<dbReference type="GO" id="GO:0008380">
    <property type="term" value="P:RNA splicing"/>
    <property type="evidence" value="ECO:0007669"/>
    <property type="project" value="UniProtKB-KW"/>
</dbReference>
<dbReference type="GO" id="GO:0005789">
    <property type="term" value="C:endoplasmic reticulum membrane"/>
    <property type="evidence" value="ECO:0007669"/>
    <property type="project" value="UniProtKB-SubCell"/>
</dbReference>
<comment type="similarity">
    <text evidence="3">Belongs to the CWC21 family.</text>
</comment>
<feature type="compositionally biased region" description="Polar residues" evidence="17">
    <location>
        <begin position="276"/>
        <end position="293"/>
    </location>
</feature>
<feature type="compositionally biased region" description="Polar residues" evidence="17">
    <location>
        <begin position="337"/>
        <end position="346"/>
    </location>
</feature>
<keyword evidence="12 18" id="KW-1133">Transmembrane helix</keyword>
<feature type="compositionally biased region" description="Acidic residues" evidence="17">
    <location>
        <begin position="255"/>
        <end position="269"/>
    </location>
</feature>
<dbReference type="GO" id="GO:0005681">
    <property type="term" value="C:spliceosomal complex"/>
    <property type="evidence" value="ECO:0007669"/>
    <property type="project" value="UniProtKB-KW"/>
</dbReference>
<evidence type="ECO:0000256" key="18">
    <source>
        <dbReference type="SAM" id="Phobius"/>
    </source>
</evidence>
<sequence length="488" mass="54524">MSDNVGLNTPRGSGTSGYVQRNLAQIKPRDYGAPYPKDLDSLRHKQRQPDKGILEHDRKREVEVKVFDLRDKLEEEEVDEDEIDRRCDELRQKLFAEMNSGRRGGQRKTFKQHQVHEMADAKIKESERLRKALKISADYEEGGHWKRQEERQRDALEKEEEKDGELGNLLLRLQKTVLHTDSDRERRLRSSEFERARVASNLEYARNSLTKLEHDALGIKAPGRRAEVQSDLNGKRELLELLLDRLEDLRQVAIEEDEDDGSTDGEDILSEIIPTPSDSMVDSISTGQPTESSGQDDDAESEPPEATTIPVTTATVPAPASTTPSDTSTTSQEHKQQPTQTTQNLRSRGAPSSPSTPAHSTARAALFANQSKPSTPQTSTATAEALLDHQRAEQEALSESILQMASALKSSSQRFSNTLEADKDVVARAGEGMDKTEQSMEAAKGRMGMLKRMTEGKGYFGRLLLYAYIALLAVACILVVFVLPKLRF</sequence>
<keyword evidence="8" id="KW-0747">Spliceosome</keyword>
<evidence type="ECO:0000256" key="14">
    <source>
        <dbReference type="ARBA" id="ARBA00023187"/>
    </source>
</evidence>
<keyword evidence="14" id="KW-0508">mRNA splicing</keyword>
<protein>
    <recommendedName>
        <fullName evidence="19">CWF21 domain-containing protein</fullName>
    </recommendedName>
</protein>
<keyword evidence="16" id="KW-0175">Coiled coil</keyword>
<comment type="similarity">
    <text evidence="4">Belongs to the USE1 family.</text>
</comment>
<evidence type="ECO:0000256" key="4">
    <source>
        <dbReference type="ARBA" id="ARBA00007891"/>
    </source>
</evidence>
<reference evidence="20 21" key="1">
    <citation type="journal article" date="2016" name="Environ. Microbiol.">
        <title>Effector profiles distinguish formae speciales of Fusarium oxysporum.</title>
        <authorList>
            <person name="van Dam P."/>
            <person name="Fokkens L."/>
            <person name="Schmidt S.M."/>
            <person name="Linmans J.H."/>
            <person name="Kistler H.C."/>
            <person name="Ma L.J."/>
            <person name="Rep M."/>
        </authorList>
    </citation>
    <scope>NUCLEOTIDE SEQUENCE [LARGE SCALE GENOMIC DNA]</scope>
    <source>
        <strain evidence="20 21">Forc016</strain>
    </source>
</reference>
<feature type="compositionally biased region" description="Acidic residues" evidence="17">
    <location>
        <begin position="294"/>
        <end position="303"/>
    </location>
</feature>
<evidence type="ECO:0000313" key="20">
    <source>
        <dbReference type="EMBL" id="PCD30833.1"/>
    </source>
</evidence>
<evidence type="ECO:0000256" key="9">
    <source>
        <dbReference type="ARBA" id="ARBA00022824"/>
    </source>
</evidence>
<feature type="compositionally biased region" description="Basic and acidic residues" evidence="17">
    <location>
        <begin position="37"/>
        <end position="56"/>
    </location>
</feature>
<evidence type="ECO:0000256" key="2">
    <source>
        <dbReference type="ARBA" id="ARBA00004163"/>
    </source>
</evidence>
<dbReference type="Gene3D" id="6.10.140.420">
    <property type="match status" value="1"/>
</dbReference>
<dbReference type="STRING" id="327505.A0A2H3GYZ6"/>
<gene>
    <name evidence="20" type="ORF">AU210_010506</name>
</gene>
<dbReference type="AlphaFoldDB" id="A0A2H3GYZ6"/>
<dbReference type="Proteomes" id="UP000219602">
    <property type="component" value="Chromosome 9"/>
</dbReference>
<dbReference type="PANTHER" id="PTHR36562">
    <property type="entry name" value="SERINE/ARGININE REPETITIVE MATRIX 2"/>
    <property type="match status" value="1"/>
</dbReference>
<dbReference type="PANTHER" id="PTHR36562:SF5">
    <property type="entry name" value="SERINE_ARGININE REPETITIVE MATRIX 2"/>
    <property type="match status" value="1"/>
</dbReference>
<feature type="region of interest" description="Disordered" evidence="17">
    <location>
        <begin position="24"/>
        <end position="56"/>
    </location>
</feature>
<evidence type="ECO:0000256" key="17">
    <source>
        <dbReference type="SAM" id="MobiDB-lite"/>
    </source>
</evidence>
<keyword evidence="10" id="KW-0931">ER-Golgi transport</keyword>
<reference evidence="20 21" key="2">
    <citation type="journal article" date="2017" name="Sci. Rep.">
        <title>A mobile pathogenicity chromosome in Fusarium oxysporum for infection of multiple cucurbit species.</title>
        <authorList>
            <person name="van Dam P."/>
            <person name="Fokkens L."/>
            <person name="Ayukawa Y."/>
            <person name="van der Gragt M."/>
            <person name="Ter Horst A."/>
            <person name="Brankovics B."/>
            <person name="Houterman P.M."/>
            <person name="Arie T."/>
            <person name="Rep M."/>
        </authorList>
    </citation>
    <scope>NUCLEOTIDE SEQUENCE [LARGE SCALE GENOMIC DNA]</scope>
    <source>
        <strain evidence="20 21">Forc016</strain>
    </source>
</reference>
<dbReference type="EMBL" id="MABQ02000007">
    <property type="protein sequence ID" value="PCD30833.1"/>
    <property type="molecule type" value="Genomic_DNA"/>
</dbReference>
<evidence type="ECO:0000313" key="21">
    <source>
        <dbReference type="Proteomes" id="UP000219602"/>
    </source>
</evidence>
<keyword evidence="13 18" id="KW-0472">Membrane</keyword>
<dbReference type="GO" id="GO:0016192">
    <property type="term" value="P:vesicle-mediated transport"/>
    <property type="evidence" value="ECO:0007669"/>
    <property type="project" value="UniProtKB-KW"/>
</dbReference>
<evidence type="ECO:0000256" key="11">
    <source>
        <dbReference type="ARBA" id="ARBA00022927"/>
    </source>
</evidence>
<evidence type="ECO:0000256" key="10">
    <source>
        <dbReference type="ARBA" id="ARBA00022892"/>
    </source>
</evidence>
<evidence type="ECO:0000256" key="1">
    <source>
        <dbReference type="ARBA" id="ARBA00004123"/>
    </source>
</evidence>
<dbReference type="GO" id="GO:0015031">
    <property type="term" value="P:protein transport"/>
    <property type="evidence" value="ECO:0007669"/>
    <property type="project" value="UniProtKB-KW"/>
</dbReference>
<keyword evidence="15" id="KW-0539">Nucleus</keyword>
<name>A0A2H3GYZ6_FUSOX</name>
<dbReference type="SMART" id="SM01115">
    <property type="entry name" value="cwf21"/>
    <property type="match status" value="1"/>
</dbReference>
<proteinExistence type="inferred from homology"/>
<evidence type="ECO:0000256" key="6">
    <source>
        <dbReference type="ARBA" id="ARBA00022664"/>
    </source>
</evidence>
<evidence type="ECO:0000256" key="8">
    <source>
        <dbReference type="ARBA" id="ARBA00022728"/>
    </source>
</evidence>
<dbReference type="CDD" id="cd21372">
    <property type="entry name" value="cwf21_CWC21-like"/>
    <property type="match status" value="1"/>
</dbReference>
<evidence type="ECO:0000256" key="7">
    <source>
        <dbReference type="ARBA" id="ARBA00022692"/>
    </source>
</evidence>
<evidence type="ECO:0000259" key="19">
    <source>
        <dbReference type="SMART" id="SM01115"/>
    </source>
</evidence>
<keyword evidence="7 18" id="KW-0812">Transmembrane</keyword>
<feature type="coiled-coil region" evidence="16">
    <location>
        <begin position="59"/>
        <end position="93"/>
    </location>
</feature>
<feature type="region of interest" description="Disordered" evidence="17">
    <location>
        <begin position="142"/>
        <end position="161"/>
    </location>
</feature>
<keyword evidence="6" id="KW-0507">mRNA processing</keyword>
<evidence type="ECO:0000256" key="15">
    <source>
        <dbReference type="ARBA" id="ARBA00023242"/>
    </source>
</evidence>
<dbReference type="InterPro" id="IPR019150">
    <property type="entry name" value="Vesicle_transport_protein_Use1"/>
</dbReference>
<evidence type="ECO:0000256" key="12">
    <source>
        <dbReference type="ARBA" id="ARBA00022989"/>
    </source>
</evidence>
<evidence type="ECO:0000256" key="13">
    <source>
        <dbReference type="ARBA" id="ARBA00023136"/>
    </source>
</evidence>
<comment type="caution">
    <text evidence="20">The sequence shown here is derived from an EMBL/GenBank/DDBJ whole genome shotgun (WGS) entry which is preliminary data.</text>
</comment>
<keyword evidence="5" id="KW-0813">Transport</keyword>
<dbReference type="GO" id="GO:0006397">
    <property type="term" value="P:mRNA processing"/>
    <property type="evidence" value="ECO:0007669"/>
    <property type="project" value="UniProtKB-KW"/>
</dbReference>
<accession>A0A2H3GYZ6</accession>
<dbReference type="InterPro" id="IPR051372">
    <property type="entry name" value="CWC21"/>
</dbReference>
<feature type="transmembrane region" description="Helical" evidence="18">
    <location>
        <begin position="463"/>
        <end position="483"/>
    </location>
</feature>
<feature type="compositionally biased region" description="Low complexity" evidence="17">
    <location>
        <begin position="350"/>
        <end position="361"/>
    </location>
</feature>
<evidence type="ECO:0000256" key="5">
    <source>
        <dbReference type="ARBA" id="ARBA00022448"/>
    </source>
</evidence>
<evidence type="ECO:0000256" key="16">
    <source>
        <dbReference type="SAM" id="Coils"/>
    </source>
</evidence>